<keyword evidence="1" id="KW-0812">Transmembrane</keyword>
<keyword evidence="1" id="KW-0472">Membrane</keyword>
<sequence length="54" mass="5790">ALHNISVVENSEGWLILEGLVGSVLCFFFLHLGLAVPAISFRLVQSLSDEGSFG</sequence>
<gene>
    <name evidence="2" type="ORF">JMJ77_006800</name>
</gene>
<organism evidence="2 3">
    <name type="scientific">Colletotrichum scovillei</name>
    <dbReference type="NCBI Taxonomy" id="1209932"/>
    <lineage>
        <taxon>Eukaryota</taxon>
        <taxon>Fungi</taxon>
        <taxon>Dikarya</taxon>
        <taxon>Ascomycota</taxon>
        <taxon>Pezizomycotina</taxon>
        <taxon>Sordariomycetes</taxon>
        <taxon>Hypocreomycetidae</taxon>
        <taxon>Glomerellales</taxon>
        <taxon>Glomerellaceae</taxon>
        <taxon>Colletotrichum</taxon>
        <taxon>Colletotrichum acutatum species complex</taxon>
    </lineage>
</organism>
<keyword evidence="1" id="KW-1133">Transmembrane helix</keyword>
<protein>
    <submittedName>
        <fullName evidence="2">Uncharacterized protein</fullName>
    </submittedName>
</protein>
<comment type="caution">
    <text evidence="2">The sequence shown here is derived from an EMBL/GenBank/DDBJ whole genome shotgun (WGS) entry which is preliminary data.</text>
</comment>
<evidence type="ECO:0000256" key="1">
    <source>
        <dbReference type="SAM" id="Phobius"/>
    </source>
</evidence>
<dbReference type="AlphaFoldDB" id="A0A9P7RJT8"/>
<keyword evidence="3" id="KW-1185">Reference proteome</keyword>
<accession>A0A9P7RJT8</accession>
<feature type="non-terminal residue" evidence="2">
    <location>
        <position position="54"/>
    </location>
</feature>
<feature type="transmembrane region" description="Helical" evidence="1">
    <location>
        <begin position="20"/>
        <end position="44"/>
    </location>
</feature>
<proteinExistence type="predicted"/>
<dbReference type="Proteomes" id="UP000699042">
    <property type="component" value="Unassembled WGS sequence"/>
</dbReference>
<name>A0A9P7RJT8_9PEZI</name>
<dbReference type="EMBL" id="JAESDN010000001">
    <property type="protein sequence ID" value="KAG7059437.1"/>
    <property type="molecule type" value="Genomic_DNA"/>
</dbReference>
<reference evidence="2" key="1">
    <citation type="submission" date="2021-05" db="EMBL/GenBank/DDBJ databases">
        <title>Comparative genomics of three Colletotrichum scovillei strains and genetic complementation revealed genes involved fungal growth and virulence on chili pepper.</title>
        <authorList>
            <person name="Hsieh D.-K."/>
            <person name="Chuang S.-C."/>
            <person name="Chen C.-Y."/>
            <person name="Chao Y.-T."/>
            <person name="Lu M.-Y.J."/>
            <person name="Lee M.-H."/>
            <person name="Shih M.-C."/>
        </authorList>
    </citation>
    <scope>NUCLEOTIDE SEQUENCE</scope>
    <source>
        <strain evidence="2">Coll-153</strain>
    </source>
</reference>
<evidence type="ECO:0000313" key="3">
    <source>
        <dbReference type="Proteomes" id="UP000699042"/>
    </source>
</evidence>
<evidence type="ECO:0000313" key="2">
    <source>
        <dbReference type="EMBL" id="KAG7059437.1"/>
    </source>
</evidence>